<dbReference type="PROSITE" id="PS50893">
    <property type="entry name" value="ABC_TRANSPORTER_2"/>
    <property type="match status" value="2"/>
</dbReference>
<dbReference type="SMART" id="SM00382">
    <property type="entry name" value="AAA"/>
    <property type="match status" value="2"/>
</dbReference>
<feature type="transmembrane region" description="Helical" evidence="11">
    <location>
        <begin position="1150"/>
        <end position="1175"/>
    </location>
</feature>
<feature type="transmembrane region" description="Helical" evidence="11">
    <location>
        <begin position="1006"/>
        <end position="1032"/>
    </location>
</feature>
<dbReference type="FunFam" id="1.20.1560.10:FF:000013">
    <property type="entry name" value="ABC transporter C family member 2"/>
    <property type="match status" value="1"/>
</dbReference>
<evidence type="ECO:0000259" key="13">
    <source>
        <dbReference type="PROSITE" id="PS50929"/>
    </source>
</evidence>
<dbReference type="PANTHER" id="PTHR24223:SF353">
    <property type="entry name" value="ABC TRANSPORTER ATP-BINDING PROTEIN_PERMEASE VMR1-RELATED"/>
    <property type="match status" value="1"/>
</dbReference>
<feature type="transmembrane region" description="Helical" evidence="11">
    <location>
        <begin position="104"/>
        <end position="124"/>
    </location>
</feature>
<feature type="region of interest" description="Disordered" evidence="10">
    <location>
        <begin position="410"/>
        <end position="438"/>
    </location>
</feature>
<comment type="subcellular location">
    <subcellularLocation>
        <location evidence="1">Membrane</location>
        <topology evidence="1">Multi-pass membrane protein</topology>
    </subcellularLocation>
</comment>
<dbReference type="Proteomes" id="UP000008370">
    <property type="component" value="Unassembled WGS sequence"/>
</dbReference>
<evidence type="ECO:0000313" key="15">
    <source>
        <dbReference type="Proteomes" id="UP000008370"/>
    </source>
</evidence>
<dbReference type="CDD" id="cd18596">
    <property type="entry name" value="ABC_6TM_VMR1_D1_like"/>
    <property type="match status" value="1"/>
</dbReference>
<feature type="domain" description="ABC transporter" evidence="12">
    <location>
        <begin position="1337"/>
        <end position="1581"/>
    </location>
</feature>
<dbReference type="InterPro" id="IPR027417">
    <property type="entry name" value="P-loop_NTPase"/>
</dbReference>
<keyword evidence="6" id="KW-0067">ATP-binding</keyword>
<evidence type="ECO:0000256" key="6">
    <source>
        <dbReference type="ARBA" id="ARBA00022840"/>
    </source>
</evidence>
<dbReference type="GO" id="GO:0005524">
    <property type="term" value="F:ATP binding"/>
    <property type="evidence" value="ECO:0007669"/>
    <property type="project" value="UniProtKB-KW"/>
</dbReference>
<dbReference type="Pfam" id="PF00005">
    <property type="entry name" value="ABC_tran"/>
    <property type="match status" value="2"/>
</dbReference>
<organism evidence="14 15">
    <name type="scientific">Phanerochaete carnosa (strain HHB-10118-sp)</name>
    <name type="common">White-rot fungus</name>
    <name type="synonym">Peniophora carnosa</name>
    <dbReference type="NCBI Taxonomy" id="650164"/>
    <lineage>
        <taxon>Eukaryota</taxon>
        <taxon>Fungi</taxon>
        <taxon>Dikarya</taxon>
        <taxon>Basidiomycota</taxon>
        <taxon>Agaricomycotina</taxon>
        <taxon>Agaricomycetes</taxon>
        <taxon>Polyporales</taxon>
        <taxon>Phanerochaetaceae</taxon>
        <taxon>Phanerochaete</taxon>
    </lineage>
</organism>
<feature type="transmembrane region" description="Helical" evidence="11">
    <location>
        <begin position="178"/>
        <end position="197"/>
    </location>
</feature>
<dbReference type="InterPro" id="IPR050173">
    <property type="entry name" value="ABC_transporter_C-like"/>
</dbReference>
<feature type="domain" description="ABC transporter" evidence="12">
    <location>
        <begin position="680"/>
        <end position="931"/>
    </location>
</feature>
<dbReference type="PROSITE" id="PS50929">
    <property type="entry name" value="ABC_TM1F"/>
    <property type="match status" value="2"/>
</dbReference>
<evidence type="ECO:0000256" key="3">
    <source>
        <dbReference type="ARBA" id="ARBA00022692"/>
    </source>
</evidence>
<keyword evidence="8 11" id="KW-0472">Membrane</keyword>
<keyword evidence="15" id="KW-1185">Reference proteome</keyword>
<dbReference type="HOGENOM" id="CLU_000604_27_6_1"/>
<feature type="region of interest" description="Disordered" evidence="10">
    <location>
        <begin position="954"/>
        <end position="985"/>
    </location>
</feature>
<name>K5WE90_PHACS</name>
<dbReference type="InterPro" id="IPR036640">
    <property type="entry name" value="ABC1_TM_sf"/>
</dbReference>
<evidence type="ECO:0008006" key="16">
    <source>
        <dbReference type="Google" id="ProtNLM"/>
    </source>
</evidence>
<feature type="domain" description="ABC transmembrane type-1" evidence="13">
    <location>
        <begin position="1021"/>
        <end position="1301"/>
    </location>
</feature>
<dbReference type="InterPro" id="IPR003439">
    <property type="entry name" value="ABC_transporter-like_ATP-bd"/>
</dbReference>
<dbReference type="GeneID" id="18910067"/>
<dbReference type="SUPFAM" id="SSF52540">
    <property type="entry name" value="P-loop containing nucleoside triphosphate hydrolases"/>
    <property type="match status" value="2"/>
</dbReference>
<feature type="transmembrane region" description="Helical" evidence="11">
    <location>
        <begin position="6"/>
        <end position="25"/>
    </location>
</feature>
<feature type="transmembrane region" description="Helical" evidence="11">
    <location>
        <begin position="1059"/>
        <end position="1081"/>
    </location>
</feature>
<evidence type="ECO:0000256" key="9">
    <source>
        <dbReference type="ARBA" id="ARBA00023180"/>
    </source>
</evidence>
<evidence type="ECO:0000256" key="4">
    <source>
        <dbReference type="ARBA" id="ARBA00022737"/>
    </source>
</evidence>
<accession>K5WE90</accession>
<evidence type="ECO:0000256" key="2">
    <source>
        <dbReference type="ARBA" id="ARBA00022448"/>
    </source>
</evidence>
<evidence type="ECO:0000256" key="10">
    <source>
        <dbReference type="SAM" id="MobiDB-lite"/>
    </source>
</evidence>
<dbReference type="Gene3D" id="3.40.50.300">
    <property type="entry name" value="P-loop containing nucleotide triphosphate hydrolases"/>
    <property type="match status" value="2"/>
</dbReference>
<dbReference type="InParanoid" id="K5WE90"/>
<reference evidence="14 15" key="1">
    <citation type="journal article" date="2012" name="BMC Genomics">
        <title>Comparative genomics of the white-rot fungi, Phanerochaete carnosa and P. chrysosporium, to elucidate the genetic basis of the distinct wood types they colonize.</title>
        <authorList>
            <person name="Suzuki H."/>
            <person name="MacDonald J."/>
            <person name="Syed K."/>
            <person name="Salamov A."/>
            <person name="Hori C."/>
            <person name="Aerts A."/>
            <person name="Henrissat B."/>
            <person name="Wiebenga A."/>
            <person name="vanKuyk P.A."/>
            <person name="Barry K."/>
            <person name="Lindquist E."/>
            <person name="LaButti K."/>
            <person name="Lapidus A."/>
            <person name="Lucas S."/>
            <person name="Coutinho P."/>
            <person name="Gong Y."/>
            <person name="Samejima M."/>
            <person name="Mahadevan R."/>
            <person name="Abou-Zaid M."/>
            <person name="de Vries R.P."/>
            <person name="Igarashi K."/>
            <person name="Yadav J.S."/>
            <person name="Grigoriev I.V."/>
            <person name="Master E.R."/>
        </authorList>
    </citation>
    <scope>NUCLEOTIDE SEQUENCE [LARGE SCALE GENOMIC DNA]</scope>
    <source>
        <strain evidence="14 15">HHB-10118-sp</strain>
    </source>
</reference>
<dbReference type="CDD" id="cd03250">
    <property type="entry name" value="ABCC_MRP_domain1"/>
    <property type="match status" value="1"/>
</dbReference>
<dbReference type="Gene3D" id="1.20.1560.10">
    <property type="entry name" value="ABC transporter type 1, transmembrane domain"/>
    <property type="match status" value="2"/>
</dbReference>
<evidence type="ECO:0000256" key="5">
    <source>
        <dbReference type="ARBA" id="ARBA00022741"/>
    </source>
</evidence>
<feature type="compositionally biased region" description="Low complexity" evidence="10">
    <location>
        <begin position="410"/>
        <end position="430"/>
    </location>
</feature>
<protein>
    <recommendedName>
        <fullName evidence="16">Multidrug resistance-associated ABC transporter</fullName>
    </recommendedName>
</protein>
<evidence type="ECO:0000256" key="7">
    <source>
        <dbReference type="ARBA" id="ARBA00022989"/>
    </source>
</evidence>
<feature type="transmembrane region" description="Helical" evidence="11">
    <location>
        <begin position="481"/>
        <end position="504"/>
    </location>
</feature>
<dbReference type="InterPro" id="IPR003593">
    <property type="entry name" value="AAA+_ATPase"/>
</dbReference>
<dbReference type="SUPFAM" id="SSF90123">
    <property type="entry name" value="ABC transporter transmembrane region"/>
    <property type="match status" value="2"/>
</dbReference>
<evidence type="ECO:0000256" key="8">
    <source>
        <dbReference type="ARBA" id="ARBA00023136"/>
    </source>
</evidence>
<feature type="compositionally biased region" description="Low complexity" evidence="10">
    <location>
        <begin position="959"/>
        <end position="975"/>
    </location>
</feature>
<keyword evidence="3 11" id="KW-0812">Transmembrane</keyword>
<dbReference type="PROSITE" id="PS00211">
    <property type="entry name" value="ABC_TRANSPORTER_1"/>
    <property type="match status" value="1"/>
</dbReference>
<dbReference type="FunFam" id="3.40.50.300:FF:000825">
    <property type="entry name" value="ABC bile acid transporter"/>
    <property type="match status" value="1"/>
</dbReference>
<keyword evidence="5" id="KW-0547">Nucleotide-binding</keyword>
<dbReference type="Pfam" id="PF00664">
    <property type="entry name" value="ABC_membrane"/>
    <property type="match status" value="2"/>
</dbReference>
<dbReference type="GO" id="GO:0140359">
    <property type="term" value="F:ABC-type transporter activity"/>
    <property type="evidence" value="ECO:0007669"/>
    <property type="project" value="InterPro"/>
</dbReference>
<evidence type="ECO:0000313" key="14">
    <source>
        <dbReference type="EMBL" id="EKM57620.1"/>
    </source>
</evidence>
<evidence type="ECO:0000259" key="12">
    <source>
        <dbReference type="PROSITE" id="PS50893"/>
    </source>
</evidence>
<keyword evidence="4" id="KW-0677">Repeat</keyword>
<sequence>MPQLQLPVAVALGVLALLSAALFTLSKPVEGKVQLSEIVRDATSHDPFDVTKAEDIIDGEPVDEKKFWSRMRLWKVFLTLVLAAILVLETVALAWSVVEADRTAVAVYSIRAAFALYVVIVAGYSVKLEYSPHWHCVLHLSVLTFFAVSLLGTLAILPSTPMPVSASRVLPSPVVPNAVWYTEVVLYILACAIASTIPRGPPLHFPSERIYSDKTLMAVTSKYPDNVCGSVNASVWDTLLFSYTTKVVLLGYTSESLEIGDLPILPADMRATHIFATMRAAMKKWKLQIGTWSPRPGSGWQLVYRLVRSNLAALTALFVLAAVSAVLFYAPAFFLQLVVAYLEADPERKDRGWGWVFCAGLFFSNAVCQLITGQLWSLSTTTLQVRLRVQLNSILFAKTLVRKDVASASGSAPGADSAANGEAPAEAPAADGDKKKEDEGEFASKAQIMTLMTTDVDRVSEFAWHIFTLVDSPIEVVIGTLFLYHLLGVSCFFGLAVTCLFLPLNHFAGKVVVGAQDNLMKARDERVALMNEILGGIRMLKFMAWERSFEQRVLKIRDRELKYQKLNYTIETLWNAIWNGSPILVTLVAFWHFAVYRGQVLTPSIAFTSISVFNEMKFALNALPETLINMLQSLVSARRIEKYLGGAEVTVVGPLDIQDQRIALQSATITWPQDRTRGGSSVPSTAASTPRQKFVLVDLSLEFPQGELSLICGKLGSGKTLLLLALLGEADLLTGQLLCPRSPPDTLASFAGKLVPDEEWVVSGVCAYVPQASLSLSAWLRNASIRDNILFDLPYVEERYQKTLEVCALLSDLQILEDGDMSEIGERGVNLSGGQKARVSLARAVYSRASILLLDDVLSAVDAHTAHHLYHECLKGDLMRGRTIILVSHHVQLCAPGASYVVALDNGRLQFAGDQTTFQASGVLTTLSQSGATDAADTKEETAVPEIEEIVDEKAPVPASAEDTSETSSTAAATAVDGDAPPLARKAPRKLVEEEKRAVGRIGKDIWATYLGACGGPGYWVLFSLALAVAAASPVLENGWLKIWSGSALETENQKSASYYITVYAIITGLGLVVTTLRWFVLYRGGIHASRVLYKRLLEGVLFANIRFHDTVSRGRLLNRFGKDFEGVDSNLPDNFGRSVMYALSAATTYVTITIIGGLPFLVIAVLIAFLYYNVGKVYGQTSRDMRRLDSVTRSPLYSIYGETIAGVTVIRAFGASSKFLRDMLCCVDTNTNPYYWMWGANRWLSARFNLLSAAVVGATAFMTVLTPGISASTAGFALAFASTVTMDLLFMVRRFVGLEQSMVAVERIKEYTEIRREPSEFIEPRPSASWPEKGEIKVEGLVIKYAPELPNVLHNLNFEVKPGEKIGVLGRTGSGKSTLALSFFRFVEPAGGRIVIDGVDVADVGLTDLRSRLTIIPQDPTILSGTLRSTLDVFNEYQDAEIYEALRRVHLIPSDGSTEDPETINANVFRNLDSSVSEGGENFSTGEKQLLCMARAILKRTKVLLMDEATASVDYATDELIGKTIRHGFAESTILTIAHRLRTIIDYDRVMLLDQGRIAEFDKPAKLLSDPSSKFHALCKATGKNEFAMLKKMAGVP</sequence>
<evidence type="ECO:0000256" key="11">
    <source>
        <dbReference type="SAM" id="Phobius"/>
    </source>
</evidence>
<dbReference type="CDD" id="cd18604">
    <property type="entry name" value="ABC_6TM_VMR1_D2_like"/>
    <property type="match status" value="1"/>
</dbReference>
<gene>
    <name evidence="14" type="ORF">PHACADRAFT_182118</name>
</gene>
<dbReference type="InterPro" id="IPR011527">
    <property type="entry name" value="ABC1_TM_dom"/>
</dbReference>
<dbReference type="PANTHER" id="PTHR24223">
    <property type="entry name" value="ATP-BINDING CASSETTE SUB-FAMILY C"/>
    <property type="match status" value="1"/>
</dbReference>
<keyword evidence="7 11" id="KW-1133">Transmembrane helix</keyword>
<dbReference type="GO" id="GO:0000329">
    <property type="term" value="C:fungal-type vacuole membrane"/>
    <property type="evidence" value="ECO:0007669"/>
    <property type="project" value="TreeGrafter"/>
</dbReference>
<dbReference type="InterPro" id="IPR017871">
    <property type="entry name" value="ABC_transporter-like_CS"/>
</dbReference>
<dbReference type="CDD" id="cd03244">
    <property type="entry name" value="ABCC_MRP_domain2"/>
    <property type="match status" value="1"/>
</dbReference>
<feature type="transmembrane region" description="Helical" evidence="11">
    <location>
        <begin position="354"/>
        <end position="378"/>
    </location>
</feature>
<evidence type="ECO:0000256" key="1">
    <source>
        <dbReference type="ARBA" id="ARBA00004141"/>
    </source>
</evidence>
<keyword evidence="2" id="KW-0813">Transport</keyword>
<feature type="transmembrane region" description="Helical" evidence="11">
    <location>
        <begin position="1195"/>
        <end position="1215"/>
    </location>
</feature>
<proteinExistence type="predicted"/>
<dbReference type="KEGG" id="pco:PHACADRAFT_182118"/>
<dbReference type="GO" id="GO:0016887">
    <property type="term" value="F:ATP hydrolysis activity"/>
    <property type="evidence" value="ECO:0007669"/>
    <property type="project" value="InterPro"/>
</dbReference>
<feature type="transmembrane region" description="Helical" evidence="11">
    <location>
        <begin position="1247"/>
        <end position="1266"/>
    </location>
</feature>
<dbReference type="EMBL" id="JH930470">
    <property type="protein sequence ID" value="EKM57620.1"/>
    <property type="molecule type" value="Genomic_DNA"/>
</dbReference>
<feature type="transmembrane region" description="Helical" evidence="11">
    <location>
        <begin position="576"/>
        <end position="596"/>
    </location>
</feature>
<dbReference type="RefSeq" id="XP_007392967.1">
    <property type="nucleotide sequence ID" value="XM_007392905.1"/>
</dbReference>
<feature type="transmembrane region" description="Helical" evidence="11">
    <location>
        <begin position="311"/>
        <end position="334"/>
    </location>
</feature>
<feature type="transmembrane region" description="Helical" evidence="11">
    <location>
        <begin position="1272"/>
        <end position="1293"/>
    </location>
</feature>
<feature type="transmembrane region" description="Helical" evidence="11">
    <location>
        <begin position="136"/>
        <end position="158"/>
    </location>
</feature>
<feature type="domain" description="ABC transmembrane type-1" evidence="13">
    <location>
        <begin position="316"/>
        <end position="632"/>
    </location>
</feature>
<keyword evidence="9" id="KW-0325">Glycoprotein</keyword>
<dbReference type="OrthoDB" id="6500128at2759"/>
<feature type="transmembrane region" description="Helical" evidence="11">
    <location>
        <begin position="76"/>
        <end position="98"/>
    </location>
</feature>
<dbReference type="FunFam" id="3.40.50.300:FF:001354">
    <property type="entry name" value="ATP-binding cassette (ABC) transporter, putative"/>
    <property type="match status" value="1"/>
</dbReference>